<evidence type="ECO:0000313" key="6">
    <source>
        <dbReference type="Proteomes" id="UP000657385"/>
    </source>
</evidence>
<dbReference type="EMBL" id="JADPRT010000001">
    <property type="protein sequence ID" value="MBF9066949.1"/>
    <property type="molecule type" value="Genomic_DNA"/>
</dbReference>
<feature type="domain" description="Glutaminase A N-terminal" evidence="4">
    <location>
        <begin position="163"/>
        <end position="393"/>
    </location>
</feature>
<proteinExistence type="predicted"/>
<evidence type="ECO:0000259" key="4">
    <source>
        <dbReference type="Pfam" id="PF17168"/>
    </source>
</evidence>
<feature type="domain" description="Glutaminase A central" evidence="3">
    <location>
        <begin position="400"/>
        <end position="744"/>
    </location>
</feature>
<organism evidence="5 6">
    <name type="scientific">Streptacidiphilus fuscans</name>
    <dbReference type="NCBI Taxonomy" id="2789292"/>
    <lineage>
        <taxon>Bacteria</taxon>
        <taxon>Bacillati</taxon>
        <taxon>Actinomycetota</taxon>
        <taxon>Actinomycetes</taxon>
        <taxon>Kitasatosporales</taxon>
        <taxon>Streptomycetaceae</taxon>
        <taxon>Streptacidiphilus</taxon>
    </lineage>
</organism>
<feature type="region of interest" description="Disordered" evidence="1">
    <location>
        <begin position="59"/>
        <end position="87"/>
    </location>
</feature>
<dbReference type="Proteomes" id="UP000657385">
    <property type="component" value="Unassembled WGS sequence"/>
</dbReference>
<keyword evidence="6" id="KW-1185">Reference proteome</keyword>
<feature type="compositionally biased region" description="Low complexity" evidence="1">
    <location>
        <begin position="59"/>
        <end position="72"/>
    </location>
</feature>
<evidence type="ECO:0000313" key="5">
    <source>
        <dbReference type="EMBL" id="MBF9066949.1"/>
    </source>
</evidence>
<dbReference type="AlphaFoldDB" id="A0A931FDX4"/>
<dbReference type="Pfam" id="PF16335">
    <property type="entry name" value="GtaA_6_Hairpin"/>
    <property type="match status" value="1"/>
</dbReference>
<dbReference type="InterPro" id="IPR032514">
    <property type="entry name" value="GtaA_central"/>
</dbReference>
<comment type="caution">
    <text evidence="5">The sequence shown here is derived from an EMBL/GenBank/DDBJ whole genome shotgun (WGS) entry which is preliminary data.</text>
</comment>
<evidence type="ECO:0000256" key="1">
    <source>
        <dbReference type="SAM" id="MobiDB-lite"/>
    </source>
</evidence>
<dbReference type="Pfam" id="PF17168">
    <property type="entry name" value="DUF5127"/>
    <property type="match status" value="1"/>
</dbReference>
<sequence length="748" mass="79622">MSHADDSVARPNDAEPSVQGAALSRRGLMRWSGLAGIGVAGAALLPGLATSAAAAEPATGTALTGTGPTGSAPDGAPSGALPGSFDPIRPPAVPLAVRSPYLSTWTTADNTTGTWSSFWTGRTTAMTGIARIDGVPFLFLGAPDINGTVLRGMAQRSLTVTATRSQYVFVGGGVELTVTFLSPVEPGDLRRQSMPLSYVTAEVRSTDGATHDVGLYVDISGEWASGDSGTQIRWNQEQVNGSGTSLTSLSYTPDTPAVLSENGDMASWGTVVWSATSRPGLTWQIGADTVVRPAVVANGKLANTSDSDQPRAIGDNWPVFAFHFDLGQVGRTAQTAVVSVGHVREPAVSYLGTPLPPLWRSYWNDWESMVAFFHGDVEGAQNRTAALDRKIQQEATVAGGPQYAALCALALRQAFGGTELVSRNGEPWAFLKEISSDGNVSTIDVTYPAMPAFVYTDPAYLGLLLAPMLEYAEHGGWPKTFAEHDLGSSYPNANGHNDGNEEDMPVEESANMLIMSAAYLSRTDAATARSFATGHYAILKQWADYLTANALDPGNQNQTDDFTGWIAHSANLALKGIIAIGAMSQIATAAGNTGDATTYLATAKNYISQWVTKAQDTGGAHLKLAYDQPGTWSLKYNGYPDALLGLGLVPQAVAQEEADWYLTQVNQYGVPLDLRHSYTKGDWEMWTAAWLKGHPVSDYLVGALYDFVNTSPSRVPFTDWYDTVTDRQNGFQARPVVGGMFALLSLHR</sequence>
<dbReference type="InterPro" id="IPR033433">
    <property type="entry name" value="GtaA_N"/>
</dbReference>
<gene>
    <name evidence="5" type="ORF">I2501_02700</name>
</gene>
<dbReference type="InterPro" id="IPR052743">
    <property type="entry name" value="Glutaminase_GtaA"/>
</dbReference>
<dbReference type="PANTHER" id="PTHR31987">
    <property type="entry name" value="GLUTAMINASE A-RELATED"/>
    <property type="match status" value="1"/>
</dbReference>
<accession>A0A931FDX4</accession>
<dbReference type="InterPro" id="IPR006311">
    <property type="entry name" value="TAT_signal"/>
</dbReference>
<dbReference type="InterPro" id="IPR032515">
    <property type="entry name" value="DUF4964"/>
</dbReference>
<protein>
    <submittedName>
        <fullName evidence="5">DUF5127 domain-containing protein</fullName>
    </submittedName>
</protein>
<name>A0A931FDX4_9ACTN</name>
<evidence type="ECO:0000259" key="3">
    <source>
        <dbReference type="Pfam" id="PF16335"/>
    </source>
</evidence>
<dbReference type="PANTHER" id="PTHR31987:SF1">
    <property type="entry name" value="GLUTAMINASE A"/>
    <property type="match status" value="1"/>
</dbReference>
<feature type="region of interest" description="Disordered" evidence="1">
    <location>
        <begin position="1"/>
        <end position="21"/>
    </location>
</feature>
<dbReference type="PROSITE" id="PS51318">
    <property type="entry name" value="TAT"/>
    <property type="match status" value="1"/>
</dbReference>
<dbReference type="Pfam" id="PF16334">
    <property type="entry name" value="DUF4964"/>
    <property type="match status" value="1"/>
</dbReference>
<feature type="domain" description="DUF4964" evidence="2">
    <location>
        <begin position="88"/>
        <end position="146"/>
    </location>
</feature>
<reference evidence="5" key="1">
    <citation type="submission" date="2020-11" db="EMBL/GenBank/DDBJ databases">
        <title>Isolation and identification of active actinomycetes.</title>
        <authorList>
            <person name="Yu B."/>
        </authorList>
    </citation>
    <scope>NUCLEOTIDE SEQUENCE</scope>
    <source>
        <strain evidence="5">NEAU-YB345</strain>
    </source>
</reference>
<evidence type="ECO:0000259" key="2">
    <source>
        <dbReference type="Pfam" id="PF16334"/>
    </source>
</evidence>